<dbReference type="RefSeq" id="WP_061858291.1">
    <property type="nucleotide sequence ID" value="NZ_LTBB01000006.1"/>
</dbReference>
<accession>A0A151AMZ4</accession>
<sequence length="72" mass="8256">MPNCPILKNCPFFNNKLSNITPVLKTYKLKCCLDDNLGCARFIIARFLGVHFIPHDLLPNEMDKAENIINNH</sequence>
<protein>
    <submittedName>
        <fullName evidence="1">Uncharacterized protein</fullName>
    </submittedName>
</protein>
<dbReference type="PATRIC" id="fig|1121305.3.peg.1449"/>
<reference evidence="1 2" key="1">
    <citation type="submission" date="2016-02" db="EMBL/GenBank/DDBJ databases">
        <title>Genome sequence of Clostridium colicanis DSM 13634.</title>
        <authorList>
            <person name="Poehlein A."/>
            <person name="Daniel R."/>
        </authorList>
    </citation>
    <scope>NUCLEOTIDE SEQUENCE [LARGE SCALE GENOMIC DNA]</scope>
    <source>
        <strain evidence="1 2">DSM 13634</strain>
    </source>
</reference>
<proteinExistence type="predicted"/>
<name>A0A151AMZ4_9CLOT</name>
<dbReference type="AlphaFoldDB" id="A0A151AMZ4"/>
<gene>
    <name evidence="1" type="ORF">CLCOL_14430</name>
</gene>
<evidence type="ECO:0000313" key="2">
    <source>
        <dbReference type="Proteomes" id="UP000075374"/>
    </source>
</evidence>
<comment type="caution">
    <text evidence="1">The sequence shown here is derived from an EMBL/GenBank/DDBJ whole genome shotgun (WGS) entry which is preliminary data.</text>
</comment>
<evidence type="ECO:0000313" key="1">
    <source>
        <dbReference type="EMBL" id="KYH29003.1"/>
    </source>
</evidence>
<organism evidence="1 2">
    <name type="scientific">Clostridium colicanis DSM 13634</name>
    <dbReference type="NCBI Taxonomy" id="1121305"/>
    <lineage>
        <taxon>Bacteria</taxon>
        <taxon>Bacillati</taxon>
        <taxon>Bacillota</taxon>
        <taxon>Clostridia</taxon>
        <taxon>Eubacteriales</taxon>
        <taxon>Clostridiaceae</taxon>
        <taxon>Clostridium</taxon>
    </lineage>
</organism>
<dbReference type="EMBL" id="LTBB01000006">
    <property type="protein sequence ID" value="KYH29003.1"/>
    <property type="molecule type" value="Genomic_DNA"/>
</dbReference>
<dbReference type="Proteomes" id="UP000075374">
    <property type="component" value="Unassembled WGS sequence"/>
</dbReference>
<keyword evidence="2" id="KW-1185">Reference proteome</keyword>